<evidence type="ECO:0000313" key="3">
    <source>
        <dbReference type="Proteomes" id="UP001249851"/>
    </source>
</evidence>
<gene>
    <name evidence="2" type="ORF">P5673_011320</name>
</gene>
<keyword evidence="1" id="KW-1133">Transmembrane helix</keyword>
<keyword evidence="1" id="KW-0812">Transmembrane</keyword>
<dbReference type="EMBL" id="JARQWQ010000020">
    <property type="protein sequence ID" value="KAK2565350.1"/>
    <property type="molecule type" value="Genomic_DNA"/>
</dbReference>
<dbReference type="AlphaFoldDB" id="A0AAD9QQ93"/>
<reference evidence="2" key="2">
    <citation type="journal article" date="2023" name="Science">
        <title>Genomic signatures of disease resistance in endangered staghorn corals.</title>
        <authorList>
            <person name="Vollmer S.V."/>
            <person name="Selwyn J.D."/>
            <person name="Despard B.A."/>
            <person name="Roesel C.L."/>
        </authorList>
    </citation>
    <scope>NUCLEOTIDE SEQUENCE</scope>
    <source>
        <strain evidence="2">K2</strain>
    </source>
</reference>
<proteinExistence type="predicted"/>
<dbReference type="PANTHER" id="PTHR38640:SF1">
    <property type="entry name" value="GEO09659P1"/>
    <property type="match status" value="1"/>
</dbReference>
<protein>
    <submittedName>
        <fullName evidence="2">Uncharacterized protein</fullName>
    </submittedName>
</protein>
<feature type="transmembrane region" description="Helical" evidence="1">
    <location>
        <begin position="49"/>
        <end position="68"/>
    </location>
</feature>
<keyword evidence="1" id="KW-0472">Membrane</keyword>
<dbReference type="PANTHER" id="PTHR38640">
    <property type="entry name" value="GEO09659P1"/>
    <property type="match status" value="1"/>
</dbReference>
<keyword evidence="3" id="KW-1185">Reference proteome</keyword>
<dbReference type="Proteomes" id="UP001249851">
    <property type="component" value="Unassembled WGS sequence"/>
</dbReference>
<organism evidence="2 3">
    <name type="scientific">Acropora cervicornis</name>
    <name type="common">Staghorn coral</name>
    <dbReference type="NCBI Taxonomy" id="6130"/>
    <lineage>
        <taxon>Eukaryota</taxon>
        <taxon>Metazoa</taxon>
        <taxon>Cnidaria</taxon>
        <taxon>Anthozoa</taxon>
        <taxon>Hexacorallia</taxon>
        <taxon>Scleractinia</taxon>
        <taxon>Astrocoeniina</taxon>
        <taxon>Acroporidae</taxon>
        <taxon>Acropora</taxon>
    </lineage>
</organism>
<evidence type="ECO:0000313" key="2">
    <source>
        <dbReference type="EMBL" id="KAK2565350.1"/>
    </source>
</evidence>
<accession>A0AAD9QQ93</accession>
<evidence type="ECO:0000256" key="1">
    <source>
        <dbReference type="SAM" id="Phobius"/>
    </source>
</evidence>
<name>A0AAD9QQ93_ACRCE</name>
<comment type="caution">
    <text evidence="2">The sequence shown here is derived from an EMBL/GenBank/DDBJ whole genome shotgun (WGS) entry which is preliminary data.</text>
</comment>
<feature type="transmembrane region" description="Helical" evidence="1">
    <location>
        <begin position="84"/>
        <end position="102"/>
    </location>
</feature>
<sequence length="155" mass="17323">MGASLRLKDVKDGFTKYLPYCGLASYSMLALHSLKVYPEELIIGRHSRAFIFHGALALSGIGMGTYLFNRPVFRVIEPPCSKQLLWSAFGSWMFNFGSLLLWAICKETLPENKFLRAVLAVSSSAALVYVARDYLQAVDSLRFGIIAEREVGHEL</sequence>
<reference evidence="2" key="1">
    <citation type="journal article" date="2023" name="G3 (Bethesda)">
        <title>Whole genome assembly and annotation of the endangered Caribbean coral Acropora cervicornis.</title>
        <authorList>
            <person name="Selwyn J.D."/>
            <person name="Vollmer S.V."/>
        </authorList>
    </citation>
    <scope>NUCLEOTIDE SEQUENCE</scope>
    <source>
        <strain evidence="2">K2</strain>
    </source>
</reference>